<evidence type="ECO:0000313" key="9">
    <source>
        <dbReference type="Proteomes" id="UP000094291"/>
    </source>
</evidence>
<keyword evidence="9" id="KW-1185">Reference proteome</keyword>
<dbReference type="InterPro" id="IPR006129">
    <property type="entry name" value="AdhesinB"/>
</dbReference>
<dbReference type="OrthoDB" id="9793396at2"/>
<dbReference type="GO" id="GO:0007155">
    <property type="term" value="P:cell adhesion"/>
    <property type="evidence" value="ECO:0007669"/>
    <property type="project" value="InterPro"/>
</dbReference>
<dbReference type="PRINTS" id="PR00691">
    <property type="entry name" value="ADHESINB"/>
</dbReference>
<dbReference type="PRINTS" id="PR00690">
    <property type="entry name" value="ADHESNFAMILY"/>
</dbReference>
<accession>A0A1E2VD73</accession>
<gene>
    <name evidence="8" type="ORF">BFW38_16630</name>
</gene>
<dbReference type="EMBL" id="MDTQ01000001">
    <property type="protein sequence ID" value="ODC04914.1"/>
    <property type="molecule type" value="Genomic_DNA"/>
</dbReference>
<evidence type="ECO:0000313" key="8">
    <source>
        <dbReference type="EMBL" id="ODC04914.1"/>
    </source>
</evidence>
<comment type="subcellular location">
    <subcellularLocation>
        <location evidence="1">Cell envelope</location>
    </subcellularLocation>
</comment>
<reference evidence="8 9" key="1">
    <citation type="submission" date="2016-08" db="EMBL/GenBank/DDBJ databases">
        <authorList>
            <person name="Seilhamer J.J."/>
        </authorList>
    </citation>
    <scope>NUCLEOTIDE SEQUENCE [LARGE SCALE GENOMIC DNA]</scope>
    <source>
        <strain evidence="8 9">PH27A</strain>
    </source>
</reference>
<dbReference type="STRING" id="197479.BFW38_16630"/>
<dbReference type="GO" id="GO:0046872">
    <property type="term" value="F:metal ion binding"/>
    <property type="evidence" value="ECO:0007669"/>
    <property type="project" value="UniProtKB-KW"/>
</dbReference>
<feature type="chain" id="PRO_5009119724" evidence="7">
    <location>
        <begin position="27"/>
        <end position="299"/>
    </location>
</feature>
<dbReference type="RefSeq" id="WP_068999898.1">
    <property type="nucleotide sequence ID" value="NZ_MDTQ01000001.1"/>
</dbReference>
<keyword evidence="3 6" id="KW-0813">Transport</keyword>
<keyword evidence="4" id="KW-0479">Metal-binding</keyword>
<dbReference type="Gene3D" id="3.40.50.1980">
    <property type="entry name" value="Nitrogenase molybdenum iron protein domain"/>
    <property type="match status" value="2"/>
</dbReference>
<sequence>MKAKPLWLALAGSLVLSLGCVGTASAKTIDVVTSFTVLSDVVQHVGGEHVNVKSLVPPNGDPHAFEPSPEDAKALGSAAVSFISGEGLENWFQRLATASGAHIDPVVVSKGIQTHTFEDEGHAVTDPHVWNSIPNVLIWVDNIEQALIAADPEDADAFKDNADAYRQSLRTLNEQIHQQINAVPKAQRKVLTSHDAFGYYGEEYGVTFLSPLGMSTETEASAADVAQLIDQIKAQHIKVYFIENSNDARLIKQIAKATNARPGGELYPEALSEADGPAPTYEALMRYNTDQIVRAITSE</sequence>
<organism evidence="8 9">
    <name type="scientific">Terasakiispira papahanaumokuakeensis</name>
    <dbReference type="NCBI Taxonomy" id="197479"/>
    <lineage>
        <taxon>Bacteria</taxon>
        <taxon>Pseudomonadati</taxon>
        <taxon>Pseudomonadota</taxon>
        <taxon>Gammaproteobacteria</taxon>
        <taxon>Oceanospirillales</taxon>
        <taxon>Terasakiispira</taxon>
    </lineage>
</organism>
<dbReference type="Proteomes" id="UP000094291">
    <property type="component" value="Unassembled WGS sequence"/>
</dbReference>
<evidence type="ECO:0000256" key="5">
    <source>
        <dbReference type="ARBA" id="ARBA00022729"/>
    </source>
</evidence>
<dbReference type="GO" id="GO:0030313">
    <property type="term" value="C:cell envelope"/>
    <property type="evidence" value="ECO:0007669"/>
    <property type="project" value="UniProtKB-SubCell"/>
</dbReference>
<dbReference type="InterPro" id="IPR006128">
    <property type="entry name" value="Lipoprotein_PsaA-like"/>
</dbReference>
<dbReference type="GO" id="GO:0030001">
    <property type="term" value="P:metal ion transport"/>
    <property type="evidence" value="ECO:0007669"/>
    <property type="project" value="InterPro"/>
</dbReference>
<evidence type="ECO:0000256" key="2">
    <source>
        <dbReference type="ARBA" id="ARBA00011028"/>
    </source>
</evidence>
<dbReference type="PROSITE" id="PS51257">
    <property type="entry name" value="PROKAR_LIPOPROTEIN"/>
    <property type="match status" value="1"/>
</dbReference>
<keyword evidence="5 7" id="KW-0732">Signal</keyword>
<name>A0A1E2VD73_9GAMM</name>
<evidence type="ECO:0000256" key="1">
    <source>
        <dbReference type="ARBA" id="ARBA00004196"/>
    </source>
</evidence>
<proteinExistence type="inferred from homology"/>
<feature type="signal peptide" evidence="7">
    <location>
        <begin position="1"/>
        <end position="26"/>
    </location>
</feature>
<dbReference type="Pfam" id="PF01297">
    <property type="entry name" value="ZnuA"/>
    <property type="match status" value="1"/>
</dbReference>
<comment type="caution">
    <text evidence="8">The sequence shown here is derived from an EMBL/GenBank/DDBJ whole genome shotgun (WGS) entry which is preliminary data.</text>
</comment>
<dbReference type="PANTHER" id="PTHR42953">
    <property type="entry name" value="HIGH-AFFINITY ZINC UPTAKE SYSTEM PROTEIN ZNUA-RELATED"/>
    <property type="match status" value="1"/>
</dbReference>
<evidence type="ECO:0000256" key="3">
    <source>
        <dbReference type="ARBA" id="ARBA00022448"/>
    </source>
</evidence>
<dbReference type="AlphaFoldDB" id="A0A1E2VD73"/>
<evidence type="ECO:0000256" key="7">
    <source>
        <dbReference type="SAM" id="SignalP"/>
    </source>
</evidence>
<dbReference type="SUPFAM" id="SSF53807">
    <property type="entry name" value="Helical backbone' metal receptor"/>
    <property type="match status" value="1"/>
</dbReference>
<dbReference type="InterPro" id="IPR006127">
    <property type="entry name" value="ZnuA-like"/>
</dbReference>
<comment type="similarity">
    <text evidence="2 6">Belongs to the bacterial solute-binding protein 9 family.</text>
</comment>
<evidence type="ECO:0000256" key="6">
    <source>
        <dbReference type="RuleBase" id="RU003512"/>
    </source>
</evidence>
<dbReference type="InterPro" id="IPR050492">
    <property type="entry name" value="Bact_metal-bind_prot9"/>
</dbReference>
<dbReference type="PANTHER" id="PTHR42953:SF1">
    <property type="entry name" value="METAL-BINDING PROTEIN HI_0362-RELATED"/>
    <property type="match status" value="1"/>
</dbReference>
<protein>
    <submittedName>
        <fullName evidence="8">Metal ABC transporter substrate-binding protein</fullName>
    </submittedName>
</protein>
<evidence type="ECO:0000256" key="4">
    <source>
        <dbReference type="ARBA" id="ARBA00022723"/>
    </source>
</evidence>